<name>A0A285TB57_9RHOB</name>
<sequence>MRSADEILNEVKTLAVEYYELTGKPLGVTGEIAEAEAARLLGLRLADARSPGYDAEDIRMDPARRLQIKGRWKSGGKTWGRVPSINCSHEFDAVLLVLLSGHYEVVEIWEADRAAVIARLKAPGSKARNERNSMGVSQFKTIATRVWPA</sequence>
<dbReference type="Proteomes" id="UP000219111">
    <property type="component" value="Unassembled WGS sequence"/>
</dbReference>
<dbReference type="Pfam" id="PF22522">
    <property type="entry name" value="DUF6998"/>
    <property type="match status" value="1"/>
</dbReference>
<dbReference type="AlphaFoldDB" id="A0A285TB57"/>
<proteinExistence type="predicted"/>
<feature type="domain" description="DUF6998" evidence="1">
    <location>
        <begin position="29"/>
        <end position="146"/>
    </location>
</feature>
<accession>A0A285TB57</accession>
<evidence type="ECO:0000313" key="2">
    <source>
        <dbReference type="EMBL" id="SOC18900.1"/>
    </source>
</evidence>
<dbReference type="RefSeq" id="WP_097071249.1">
    <property type="nucleotide sequence ID" value="NZ_OBMT01000017.1"/>
</dbReference>
<keyword evidence="3" id="KW-1185">Reference proteome</keyword>
<dbReference type="InterPro" id="IPR054267">
    <property type="entry name" value="DUF6998"/>
</dbReference>
<reference evidence="3" key="1">
    <citation type="submission" date="2017-08" db="EMBL/GenBank/DDBJ databases">
        <authorList>
            <person name="Varghese N."/>
            <person name="Submissions S."/>
        </authorList>
    </citation>
    <scope>NUCLEOTIDE SEQUENCE [LARGE SCALE GENOMIC DNA]</scope>
    <source>
        <strain evidence="3">JA276</strain>
    </source>
</reference>
<organism evidence="2 3">
    <name type="scientific">Rhodobacter maris</name>
    <dbReference type="NCBI Taxonomy" id="446682"/>
    <lineage>
        <taxon>Bacteria</taxon>
        <taxon>Pseudomonadati</taxon>
        <taxon>Pseudomonadota</taxon>
        <taxon>Alphaproteobacteria</taxon>
        <taxon>Rhodobacterales</taxon>
        <taxon>Rhodobacter group</taxon>
        <taxon>Rhodobacter</taxon>
    </lineage>
</organism>
<gene>
    <name evidence="2" type="ORF">SAMN05877831_11731</name>
</gene>
<dbReference type="OrthoDB" id="8420327at2"/>
<dbReference type="EMBL" id="OBMT01000017">
    <property type="protein sequence ID" value="SOC18900.1"/>
    <property type="molecule type" value="Genomic_DNA"/>
</dbReference>
<protein>
    <recommendedName>
        <fullName evidence="1">DUF6998 domain-containing protein</fullName>
    </recommendedName>
</protein>
<evidence type="ECO:0000313" key="3">
    <source>
        <dbReference type="Proteomes" id="UP000219111"/>
    </source>
</evidence>
<evidence type="ECO:0000259" key="1">
    <source>
        <dbReference type="Pfam" id="PF22522"/>
    </source>
</evidence>